<reference evidence="1" key="2">
    <citation type="journal article" date="2015" name="Fish Shellfish Immunol.">
        <title>Early steps in the European eel (Anguilla anguilla)-Vibrio vulnificus interaction in the gills: Role of the RtxA13 toxin.</title>
        <authorList>
            <person name="Callol A."/>
            <person name="Pajuelo D."/>
            <person name="Ebbesson L."/>
            <person name="Teles M."/>
            <person name="MacKenzie S."/>
            <person name="Amaro C."/>
        </authorList>
    </citation>
    <scope>NUCLEOTIDE SEQUENCE</scope>
</reference>
<dbReference type="AlphaFoldDB" id="A0A0E9R2P1"/>
<sequence length="34" mass="3733">MRGIFNPNQFPTAQMVGNMSGCDITSSKNDLWTA</sequence>
<protein>
    <submittedName>
        <fullName evidence="1">Uncharacterized protein</fullName>
    </submittedName>
</protein>
<dbReference type="EMBL" id="GBXM01085151">
    <property type="protein sequence ID" value="JAH23426.1"/>
    <property type="molecule type" value="Transcribed_RNA"/>
</dbReference>
<proteinExistence type="predicted"/>
<accession>A0A0E9R2P1</accession>
<evidence type="ECO:0000313" key="1">
    <source>
        <dbReference type="EMBL" id="JAH23426.1"/>
    </source>
</evidence>
<name>A0A0E9R2P1_ANGAN</name>
<reference evidence="1" key="1">
    <citation type="submission" date="2014-11" db="EMBL/GenBank/DDBJ databases">
        <authorList>
            <person name="Amaro Gonzalez C."/>
        </authorList>
    </citation>
    <scope>NUCLEOTIDE SEQUENCE</scope>
</reference>
<organism evidence="1">
    <name type="scientific">Anguilla anguilla</name>
    <name type="common">European freshwater eel</name>
    <name type="synonym">Muraena anguilla</name>
    <dbReference type="NCBI Taxonomy" id="7936"/>
    <lineage>
        <taxon>Eukaryota</taxon>
        <taxon>Metazoa</taxon>
        <taxon>Chordata</taxon>
        <taxon>Craniata</taxon>
        <taxon>Vertebrata</taxon>
        <taxon>Euteleostomi</taxon>
        <taxon>Actinopterygii</taxon>
        <taxon>Neopterygii</taxon>
        <taxon>Teleostei</taxon>
        <taxon>Anguilliformes</taxon>
        <taxon>Anguillidae</taxon>
        <taxon>Anguilla</taxon>
    </lineage>
</organism>